<evidence type="ECO:0000313" key="2">
    <source>
        <dbReference type="EMBL" id="TXB99523.1"/>
    </source>
</evidence>
<keyword evidence="1" id="KW-0472">Membrane</keyword>
<comment type="caution">
    <text evidence="2">The sequence shown here is derived from an EMBL/GenBank/DDBJ whole genome shotgun (WGS) entry which is preliminary data.</text>
</comment>
<gene>
    <name evidence="2" type="ORF">FocTR4_00014322</name>
</gene>
<protein>
    <submittedName>
        <fullName evidence="2">Uncharacterized protein</fullName>
    </submittedName>
</protein>
<sequence>MAPTHKTPFALVLAELAISITAVTLFSLMYPVGFRSRLWENGGEQGWNSNPNKRIYYYANHQEPPEVPLIWSQRKRTDVKRL</sequence>
<keyword evidence="1" id="KW-0812">Transmembrane</keyword>
<dbReference type="Proteomes" id="UP000321331">
    <property type="component" value="Unassembled WGS sequence"/>
</dbReference>
<evidence type="ECO:0000256" key="1">
    <source>
        <dbReference type="SAM" id="Phobius"/>
    </source>
</evidence>
<organism evidence="2 3">
    <name type="scientific">Fusarium oxysporum f. sp. cubense</name>
    <dbReference type="NCBI Taxonomy" id="61366"/>
    <lineage>
        <taxon>Eukaryota</taxon>
        <taxon>Fungi</taxon>
        <taxon>Dikarya</taxon>
        <taxon>Ascomycota</taxon>
        <taxon>Pezizomycotina</taxon>
        <taxon>Sordariomycetes</taxon>
        <taxon>Hypocreomycetidae</taxon>
        <taxon>Hypocreales</taxon>
        <taxon>Nectriaceae</taxon>
        <taxon>Fusarium</taxon>
        <taxon>Fusarium oxysporum species complex</taxon>
    </lineage>
</organism>
<accession>A0A5C6SM54</accession>
<name>A0A5C6SM54_FUSOC</name>
<keyword evidence="1" id="KW-1133">Transmembrane helix</keyword>
<dbReference type="EMBL" id="VMNF01000011">
    <property type="protein sequence ID" value="TXB99523.1"/>
    <property type="molecule type" value="Genomic_DNA"/>
</dbReference>
<reference evidence="2 3" key="1">
    <citation type="submission" date="2019-07" db="EMBL/GenBank/DDBJ databases">
        <title>The First High-Quality Draft Genome Sequence of the Causal Agent of the Current Panama Disease Epidemic.</title>
        <authorList>
            <person name="Warmington R.J."/>
            <person name="Kay W."/>
            <person name="Jeffries A."/>
            <person name="Bebber D."/>
            <person name="Moore K."/>
            <person name="Studholme D.J."/>
        </authorList>
    </citation>
    <scope>NUCLEOTIDE SEQUENCE [LARGE SCALE GENOMIC DNA]</scope>
    <source>
        <strain evidence="2 3">TR4</strain>
    </source>
</reference>
<proteinExistence type="predicted"/>
<evidence type="ECO:0000313" key="3">
    <source>
        <dbReference type="Proteomes" id="UP000321331"/>
    </source>
</evidence>
<dbReference type="AlphaFoldDB" id="A0A5C6SM54"/>
<feature type="transmembrane region" description="Helical" evidence="1">
    <location>
        <begin position="12"/>
        <end position="32"/>
    </location>
</feature>